<sequence>MKKTISFITAVASLLACCNITAFAENTQTPANVDEAVYAQLMKHKFLYDLDSDGVITDAELAQTEYLSIDLDGISDLSWLKKLTSCNDISFSNGNITDFSILKELPTLKYMDMRNVPITDISFMKDLHLESCCLYEMDQITPEQRAEVLHFTAPEIWEGTAARIECQPRNLLDYDISIADKDTAAFLNGTTSASYVYDYIYGVSAGKTTYTISYGGKDLYTGDITVKKAPQAYDPALHDTGIDNFEVEYSHFYNYDAEDGRLGNVALLNGILYSIRGSEVKVLETDVADYEYFSKRTYNNDYNRADMVLKKDGTLLVNGEPVTDIKVKSMRNGYYLGENGNIYTLVPKGDGFITTTVATDSKGWIDGCEPFYVSDNGHIKYYSTKIIGDGRVNVYTGSTYIGEPSDACCVGSNCYVINGRTLYEIRYSDTLTKNVIAEDVVSVRASDDGLYAEYTKADGTVEKIAGKNVYNTHPERALGIYNGVFYIHQYQYRGIREDDAVFNYFIQNDDKTMSLAFLGDWCGLTNVESEVCCTYDEAMGHGFVYFLRTDGSIWKYDLDAKQWQEAVAGTSPIVIPQEDQPVRGDVNADGKFNIADAVLLRQWLNSSYDAFIPNIKAGDLCEDNRLDEADLEIMEKELIKAR</sequence>
<dbReference type="InterPro" id="IPR036439">
    <property type="entry name" value="Dockerin_dom_sf"/>
</dbReference>
<dbReference type="PROSITE" id="PS51257">
    <property type="entry name" value="PROKAR_LIPOPROTEIN"/>
    <property type="match status" value="1"/>
</dbReference>
<evidence type="ECO:0000256" key="1">
    <source>
        <dbReference type="SAM" id="SignalP"/>
    </source>
</evidence>
<proteinExistence type="predicted"/>
<dbReference type="STRING" id="246199.CUS_6394"/>
<gene>
    <name evidence="3" type="ORF">CUS_6394</name>
</gene>
<feature type="chain" id="PRO_5003246947" evidence="1">
    <location>
        <begin position="25"/>
        <end position="642"/>
    </location>
</feature>
<dbReference type="EMBL" id="ADKM02000050">
    <property type="protein sequence ID" value="EGC03901.1"/>
    <property type="molecule type" value="Genomic_DNA"/>
</dbReference>
<evidence type="ECO:0000259" key="2">
    <source>
        <dbReference type="PROSITE" id="PS51766"/>
    </source>
</evidence>
<protein>
    <submittedName>
        <fullName evidence="3">Dockerin type I repeat protein</fullName>
    </submittedName>
</protein>
<dbReference type="InterPro" id="IPR002105">
    <property type="entry name" value="Dockerin_1_rpt"/>
</dbReference>
<dbReference type="PROSITE" id="PS51766">
    <property type="entry name" value="DOCKERIN"/>
    <property type="match status" value="1"/>
</dbReference>
<evidence type="ECO:0000313" key="3">
    <source>
        <dbReference type="EMBL" id="EGC03901.1"/>
    </source>
</evidence>
<dbReference type="InterPro" id="IPR032675">
    <property type="entry name" value="LRR_dom_sf"/>
</dbReference>
<dbReference type="OrthoDB" id="9804799at2"/>
<keyword evidence="1" id="KW-0732">Signal</keyword>
<dbReference type="RefSeq" id="WP_002847886.1">
    <property type="nucleotide sequence ID" value="NZ_ADKM02000050.1"/>
</dbReference>
<accession>E9S9U3</accession>
<dbReference type="CDD" id="cd14256">
    <property type="entry name" value="Dockerin_I"/>
    <property type="match status" value="1"/>
</dbReference>
<dbReference type="GO" id="GO:0000272">
    <property type="term" value="P:polysaccharide catabolic process"/>
    <property type="evidence" value="ECO:0007669"/>
    <property type="project" value="InterPro"/>
</dbReference>
<dbReference type="Proteomes" id="UP000004259">
    <property type="component" value="Unassembled WGS sequence"/>
</dbReference>
<dbReference type="AlphaFoldDB" id="E9S9U3"/>
<comment type="caution">
    <text evidence="3">The sequence shown here is derived from an EMBL/GenBank/DDBJ whole genome shotgun (WGS) entry which is preliminary data.</text>
</comment>
<feature type="domain" description="Dockerin" evidence="2">
    <location>
        <begin position="579"/>
        <end position="642"/>
    </location>
</feature>
<dbReference type="SUPFAM" id="SSF52058">
    <property type="entry name" value="L domain-like"/>
    <property type="match status" value="1"/>
</dbReference>
<name>E9S9U3_RUMAL</name>
<dbReference type="InterPro" id="IPR016134">
    <property type="entry name" value="Dockerin_dom"/>
</dbReference>
<dbReference type="Pfam" id="PF00404">
    <property type="entry name" value="Dockerin_1"/>
    <property type="match status" value="1"/>
</dbReference>
<dbReference type="GO" id="GO:0004553">
    <property type="term" value="F:hydrolase activity, hydrolyzing O-glycosyl compounds"/>
    <property type="evidence" value="ECO:0007669"/>
    <property type="project" value="InterPro"/>
</dbReference>
<organism evidence="3 4">
    <name type="scientific">Ruminococcus albus 8</name>
    <dbReference type="NCBI Taxonomy" id="246199"/>
    <lineage>
        <taxon>Bacteria</taxon>
        <taxon>Bacillati</taxon>
        <taxon>Bacillota</taxon>
        <taxon>Clostridia</taxon>
        <taxon>Eubacteriales</taxon>
        <taxon>Oscillospiraceae</taxon>
        <taxon>Ruminococcus</taxon>
    </lineage>
</organism>
<dbReference type="SUPFAM" id="SSF63446">
    <property type="entry name" value="Type I dockerin domain"/>
    <property type="match status" value="1"/>
</dbReference>
<dbReference type="Gene3D" id="1.10.1330.10">
    <property type="entry name" value="Dockerin domain"/>
    <property type="match status" value="1"/>
</dbReference>
<feature type="signal peptide" evidence="1">
    <location>
        <begin position="1"/>
        <end position="24"/>
    </location>
</feature>
<dbReference type="eggNOG" id="ENOG50324YY">
    <property type="taxonomic scope" value="Bacteria"/>
</dbReference>
<dbReference type="Gene3D" id="3.80.10.10">
    <property type="entry name" value="Ribonuclease Inhibitor"/>
    <property type="match status" value="1"/>
</dbReference>
<keyword evidence="4" id="KW-1185">Reference proteome</keyword>
<evidence type="ECO:0000313" key="4">
    <source>
        <dbReference type="Proteomes" id="UP000004259"/>
    </source>
</evidence>
<reference evidence="3 4" key="1">
    <citation type="submission" date="2011-02" db="EMBL/GenBank/DDBJ databases">
        <authorList>
            <person name="Nelson K.E."/>
            <person name="Sutton G."/>
            <person name="Torralba M."/>
            <person name="Durkin S."/>
            <person name="Harkins D."/>
            <person name="Montgomery R."/>
            <person name="Ziemer C."/>
            <person name="Klaassens E."/>
            <person name="Ocuiv P."/>
            <person name="Morrison M."/>
        </authorList>
    </citation>
    <scope>NUCLEOTIDE SEQUENCE [LARGE SCALE GENOMIC DNA]</scope>
    <source>
        <strain evidence="3 4">8</strain>
    </source>
</reference>